<sequence>MNSYTLTLGILLAASVLQIWTSALAIEEFLRRKQDVSLRRIWLAVAGTAMLFALHDGYALELAWRTGIYDQRQAILVGVAALTMAYAIHGFRRREA</sequence>
<dbReference type="AlphaFoldDB" id="A0A645HHS6"/>
<evidence type="ECO:0000256" key="1">
    <source>
        <dbReference type="SAM" id="Phobius"/>
    </source>
</evidence>
<protein>
    <submittedName>
        <fullName evidence="2">Uncharacterized protein</fullName>
    </submittedName>
</protein>
<keyword evidence="1" id="KW-0472">Membrane</keyword>
<proteinExistence type="predicted"/>
<keyword evidence="1" id="KW-1133">Transmembrane helix</keyword>
<organism evidence="2">
    <name type="scientific">bioreactor metagenome</name>
    <dbReference type="NCBI Taxonomy" id="1076179"/>
    <lineage>
        <taxon>unclassified sequences</taxon>
        <taxon>metagenomes</taxon>
        <taxon>ecological metagenomes</taxon>
    </lineage>
</organism>
<comment type="caution">
    <text evidence="2">The sequence shown here is derived from an EMBL/GenBank/DDBJ whole genome shotgun (WGS) entry which is preliminary data.</text>
</comment>
<feature type="transmembrane region" description="Helical" evidence="1">
    <location>
        <begin position="41"/>
        <end position="62"/>
    </location>
</feature>
<gene>
    <name evidence="2" type="ORF">SDC9_182720</name>
</gene>
<keyword evidence="1" id="KW-0812">Transmembrane</keyword>
<feature type="transmembrane region" description="Helical" evidence="1">
    <location>
        <begin position="74"/>
        <end position="91"/>
    </location>
</feature>
<dbReference type="EMBL" id="VSSQ01088671">
    <property type="protein sequence ID" value="MPN35223.1"/>
    <property type="molecule type" value="Genomic_DNA"/>
</dbReference>
<reference evidence="2" key="1">
    <citation type="submission" date="2019-08" db="EMBL/GenBank/DDBJ databases">
        <authorList>
            <person name="Kucharzyk K."/>
            <person name="Murdoch R.W."/>
            <person name="Higgins S."/>
            <person name="Loffler F."/>
        </authorList>
    </citation>
    <scope>NUCLEOTIDE SEQUENCE</scope>
</reference>
<evidence type="ECO:0000313" key="2">
    <source>
        <dbReference type="EMBL" id="MPN35223.1"/>
    </source>
</evidence>
<name>A0A645HHS6_9ZZZZ</name>
<accession>A0A645HHS6</accession>